<dbReference type="AlphaFoldDB" id="A0A0B1ZTM1"/>
<name>A0A0B1ZTM1_9SPHN</name>
<gene>
    <name evidence="1" type="ORF">LK12_06720</name>
</gene>
<dbReference type="STRING" id="1348853.LK12_06720"/>
<protein>
    <recommendedName>
        <fullName evidence="3">Ester cyclase</fullName>
    </recommendedName>
</protein>
<keyword evidence="2" id="KW-1185">Reference proteome</keyword>
<dbReference type="RefSeq" id="WP_039280932.1">
    <property type="nucleotide sequence ID" value="NZ_JTDI01000002.1"/>
</dbReference>
<dbReference type="GO" id="GO:0030638">
    <property type="term" value="P:polyketide metabolic process"/>
    <property type="evidence" value="ECO:0007669"/>
    <property type="project" value="InterPro"/>
</dbReference>
<evidence type="ECO:0008006" key="3">
    <source>
        <dbReference type="Google" id="ProtNLM"/>
    </source>
</evidence>
<dbReference type="PANTHER" id="PTHR38436">
    <property type="entry name" value="POLYKETIDE CYCLASE SNOAL-LIKE DOMAIN"/>
    <property type="match status" value="1"/>
</dbReference>
<dbReference type="EMBL" id="JTDI01000002">
    <property type="protein sequence ID" value="KHK92483.1"/>
    <property type="molecule type" value="Genomic_DNA"/>
</dbReference>
<proteinExistence type="predicted"/>
<dbReference type="PANTHER" id="PTHR38436:SF1">
    <property type="entry name" value="ESTER CYCLASE"/>
    <property type="match status" value="1"/>
</dbReference>
<evidence type="ECO:0000313" key="2">
    <source>
        <dbReference type="Proteomes" id="UP000031057"/>
    </source>
</evidence>
<dbReference type="SUPFAM" id="SSF54427">
    <property type="entry name" value="NTF2-like"/>
    <property type="match status" value="1"/>
</dbReference>
<dbReference type="OrthoDB" id="129343at2"/>
<dbReference type="Gene3D" id="3.10.450.50">
    <property type="match status" value="1"/>
</dbReference>
<comment type="caution">
    <text evidence="1">The sequence shown here is derived from an EMBL/GenBank/DDBJ whole genome shotgun (WGS) entry which is preliminary data.</text>
</comment>
<reference evidence="1 2" key="1">
    <citation type="submission" date="2014-10" db="EMBL/GenBank/DDBJ databases">
        <title>Genome sequence of Novosphingobium malaysiense MUSC 273(T).</title>
        <authorList>
            <person name="Lee L.-H."/>
        </authorList>
    </citation>
    <scope>NUCLEOTIDE SEQUENCE [LARGE SCALE GENOMIC DNA]</scope>
    <source>
        <strain evidence="1 2">MUSC 273</strain>
    </source>
</reference>
<sequence length="145" mass="16537">MTPRQRLLGQFIERVWNRGESTAVPEYLAETYTIRHDPGDPWQGKTLDQAGFVERLETSRAPFPDQRFTIVHISEDDTSVIIAWTWAATHRLPIAGFEASDRPITMSGASVYSFDESDRLTGHWQVSDRLSVFQQLQKNAAMQQA</sequence>
<dbReference type="InterPro" id="IPR032710">
    <property type="entry name" value="NTF2-like_dom_sf"/>
</dbReference>
<dbReference type="Pfam" id="PF07366">
    <property type="entry name" value="SnoaL"/>
    <property type="match status" value="1"/>
</dbReference>
<dbReference type="InterPro" id="IPR009959">
    <property type="entry name" value="Cyclase_SnoaL-like"/>
</dbReference>
<organism evidence="1 2">
    <name type="scientific">Novosphingobium malaysiense</name>
    <dbReference type="NCBI Taxonomy" id="1348853"/>
    <lineage>
        <taxon>Bacteria</taxon>
        <taxon>Pseudomonadati</taxon>
        <taxon>Pseudomonadota</taxon>
        <taxon>Alphaproteobacteria</taxon>
        <taxon>Sphingomonadales</taxon>
        <taxon>Sphingomonadaceae</taxon>
        <taxon>Novosphingobium</taxon>
    </lineage>
</organism>
<evidence type="ECO:0000313" key="1">
    <source>
        <dbReference type="EMBL" id="KHK92483.1"/>
    </source>
</evidence>
<accession>A0A0B1ZTM1</accession>
<dbReference type="Proteomes" id="UP000031057">
    <property type="component" value="Unassembled WGS sequence"/>
</dbReference>